<reference evidence="7" key="1">
    <citation type="submission" date="2023-01" db="EMBL/GenBank/DDBJ databases">
        <title>Human gut microbiome strain richness.</title>
        <authorList>
            <person name="Chen-Liaw A."/>
        </authorList>
    </citation>
    <scope>NUCLEOTIDE SEQUENCE</scope>
    <source>
        <strain evidence="7">D59st1_B8_D59t2_181005</strain>
    </source>
</reference>
<evidence type="ECO:0000256" key="3">
    <source>
        <dbReference type="ARBA" id="ARBA00023172"/>
    </source>
</evidence>
<protein>
    <submittedName>
        <fullName evidence="7">Site-specific integrase</fullName>
    </submittedName>
</protein>
<dbReference type="PANTHER" id="PTHR30349">
    <property type="entry name" value="PHAGE INTEGRASE-RELATED"/>
    <property type="match status" value="1"/>
</dbReference>
<dbReference type="GO" id="GO:0003677">
    <property type="term" value="F:DNA binding"/>
    <property type="evidence" value="ECO:0007669"/>
    <property type="project" value="UniProtKB-UniRule"/>
</dbReference>
<dbReference type="PROSITE" id="PS51898">
    <property type="entry name" value="TYR_RECOMBINASE"/>
    <property type="match status" value="1"/>
</dbReference>
<feature type="domain" description="Core-binding (CB)" evidence="6">
    <location>
        <begin position="16"/>
        <end position="104"/>
    </location>
</feature>
<dbReference type="Gene3D" id="1.10.150.130">
    <property type="match status" value="1"/>
</dbReference>
<dbReference type="PROSITE" id="PS51900">
    <property type="entry name" value="CB"/>
    <property type="match status" value="1"/>
</dbReference>
<dbReference type="Proteomes" id="UP001211421">
    <property type="component" value="Unassembled WGS sequence"/>
</dbReference>
<dbReference type="AlphaFoldDB" id="A0AAW6DU71"/>
<evidence type="ECO:0000313" key="7">
    <source>
        <dbReference type="EMBL" id="MDB8741063.1"/>
    </source>
</evidence>
<evidence type="ECO:0000313" key="8">
    <source>
        <dbReference type="Proteomes" id="UP001211421"/>
    </source>
</evidence>
<dbReference type="InterPro" id="IPR010998">
    <property type="entry name" value="Integrase_recombinase_N"/>
</dbReference>
<dbReference type="InterPro" id="IPR044068">
    <property type="entry name" value="CB"/>
</dbReference>
<name>A0AAW6DU71_9FIRM</name>
<evidence type="ECO:0000259" key="5">
    <source>
        <dbReference type="PROSITE" id="PS51898"/>
    </source>
</evidence>
<sequence length="338" mass="39362">MSKVSKLPPVTQEEWNKVNDFNKFIFEDFITNSTELSPKTKIAYESNLKIWFIWVKDNLNNKSQIDIKPLDFKRFQNWMVNRGCSSADCANKRAAISSLNNYIDVYYRDDYPQFRNFINKSIARPPKAFVNEKQPLTKEEFANLISVLEKRGDWQKVAYLKFTLDTGCRRAESIQVKKDFVNIKPTIKHKTHIDENGNEVTKEIKYYVTPTIRCKGKGTVGKERKFKFSQDTMDAFKKWIEVRGEDDCPDMFISKYAGKVKGIAENTLNNWATHVFTPIVGRRFHPHLLRESKATQLAVEEGKDISVIQSLLGHESSETTQIYIIRDETDDLDELFEE</sequence>
<organism evidence="7 8">
    <name type="scientific">Ruminococcus bicirculans</name>
    <name type="common">ex Wegman et al. 2014</name>
    <dbReference type="NCBI Taxonomy" id="1160721"/>
    <lineage>
        <taxon>Bacteria</taxon>
        <taxon>Bacillati</taxon>
        <taxon>Bacillota</taxon>
        <taxon>Clostridia</taxon>
        <taxon>Eubacteriales</taxon>
        <taxon>Oscillospiraceae</taxon>
        <taxon>Ruminococcus</taxon>
    </lineage>
</organism>
<dbReference type="RefSeq" id="WP_117940037.1">
    <property type="nucleotide sequence ID" value="NZ_JADMNX010000002.1"/>
</dbReference>
<dbReference type="Pfam" id="PF00589">
    <property type="entry name" value="Phage_integrase"/>
    <property type="match status" value="1"/>
</dbReference>
<gene>
    <name evidence="7" type="ORF">PNV70_03150</name>
</gene>
<evidence type="ECO:0000256" key="1">
    <source>
        <dbReference type="ARBA" id="ARBA00008857"/>
    </source>
</evidence>
<evidence type="ECO:0000259" key="6">
    <source>
        <dbReference type="PROSITE" id="PS51900"/>
    </source>
</evidence>
<comment type="caution">
    <text evidence="7">The sequence shown here is derived from an EMBL/GenBank/DDBJ whole genome shotgun (WGS) entry which is preliminary data.</text>
</comment>
<dbReference type="CDD" id="cd00397">
    <property type="entry name" value="DNA_BRE_C"/>
    <property type="match status" value="1"/>
</dbReference>
<dbReference type="GO" id="GO:0006310">
    <property type="term" value="P:DNA recombination"/>
    <property type="evidence" value="ECO:0007669"/>
    <property type="project" value="UniProtKB-KW"/>
</dbReference>
<keyword evidence="2 4" id="KW-0238">DNA-binding</keyword>
<evidence type="ECO:0000256" key="4">
    <source>
        <dbReference type="PROSITE-ProRule" id="PRU01248"/>
    </source>
</evidence>
<dbReference type="InterPro" id="IPR011010">
    <property type="entry name" value="DNA_brk_join_enz"/>
</dbReference>
<dbReference type="PANTHER" id="PTHR30349:SF64">
    <property type="entry name" value="PROPHAGE INTEGRASE INTD-RELATED"/>
    <property type="match status" value="1"/>
</dbReference>
<feature type="domain" description="Tyr recombinase" evidence="5">
    <location>
        <begin position="131"/>
        <end position="337"/>
    </location>
</feature>
<evidence type="ECO:0000256" key="2">
    <source>
        <dbReference type="ARBA" id="ARBA00023125"/>
    </source>
</evidence>
<dbReference type="InterPro" id="IPR050090">
    <property type="entry name" value="Tyrosine_recombinase_XerCD"/>
</dbReference>
<dbReference type="InterPro" id="IPR002104">
    <property type="entry name" value="Integrase_catalytic"/>
</dbReference>
<dbReference type="GO" id="GO:0015074">
    <property type="term" value="P:DNA integration"/>
    <property type="evidence" value="ECO:0007669"/>
    <property type="project" value="InterPro"/>
</dbReference>
<proteinExistence type="inferred from homology"/>
<accession>A0AAW6DU71</accession>
<dbReference type="InterPro" id="IPR013762">
    <property type="entry name" value="Integrase-like_cat_sf"/>
</dbReference>
<comment type="similarity">
    <text evidence="1">Belongs to the 'phage' integrase family.</text>
</comment>
<dbReference type="EMBL" id="JAQMLS010000002">
    <property type="protein sequence ID" value="MDB8741063.1"/>
    <property type="molecule type" value="Genomic_DNA"/>
</dbReference>
<dbReference type="Gene3D" id="1.10.443.10">
    <property type="entry name" value="Intergrase catalytic core"/>
    <property type="match status" value="1"/>
</dbReference>
<keyword evidence="3" id="KW-0233">DNA recombination</keyword>
<dbReference type="SUPFAM" id="SSF56349">
    <property type="entry name" value="DNA breaking-rejoining enzymes"/>
    <property type="match status" value="1"/>
</dbReference>